<accession>A0ABN2JZD9</accession>
<feature type="domain" description="Bacterial sugar transferase" evidence="3">
    <location>
        <begin position="24"/>
        <end position="212"/>
    </location>
</feature>
<evidence type="ECO:0000313" key="4">
    <source>
        <dbReference type="EMBL" id="GAA1744387.1"/>
    </source>
</evidence>
<reference evidence="4 5" key="1">
    <citation type="journal article" date="2019" name="Int. J. Syst. Evol. Microbiol.">
        <title>The Global Catalogue of Microorganisms (GCM) 10K type strain sequencing project: providing services to taxonomists for standard genome sequencing and annotation.</title>
        <authorList>
            <consortium name="The Broad Institute Genomics Platform"/>
            <consortium name="The Broad Institute Genome Sequencing Center for Infectious Disease"/>
            <person name="Wu L."/>
            <person name="Ma J."/>
        </authorList>
    </citation>
    <scope>NUCLEOTIDE SEQUENCE [LARGE SCALE GENOMIC DNA]</scope>
    <source>
        <strain evidence="4 5">JCM 13518</strain>
    </source>
</reference>
<dbReference type="Pfam" id="PF02397">
    <property type="entry name" value="Bac_transf"/>
    <property type="match status" value="1"/>
</dbReference>
<evidence type="ECO:0000313" key="5">
    <source>
        <dbReference type="Proteomes" id="UP001501057"/>
    </source>
</evidence>
<keyword evidence="5" id="KW-1185">Reference proteome</keyword>
<gene>
    <name evidence="4" type="ORF">GCM10009710_25550</name>
</gene>
<dbReference type="PANTHER" id="PTHR30576:SF10">
    <property type="entry name" value="SLL5057 PROTEIN"/>
    <property type="match status" value="1"/>
</dbReference>
<dbReference type="EMBL" id="BAAAME010000004">
    <property type="protein sequence ID" value="GAA1744387.1"/>
    <property type="molecule type" value="Genomic_DNA"/>
</dbReference>
<proteinExistence type="inferred from homology"/>
<keyword evidence="2" id="KW-0472">Membrane</keyword>
<dbReference type="PANTHER" id="PTHR30576">
    <property type="entry name" value="COLANIC BIOSYNTHESIS UDP-GLUCOSE LIPID CARRIER TRANSFERASE"/>
    <property type="match status" value="1"/>
</dbReference>
<feature type="transmembrane region" description="Helical" evidence="2">
    <location>
        <begin position="29"/>
        <end position="52"/>
    </location>
</feature>
<dbReference type="Proteomes" id="UP001501057">
    <property type="component" value="Unassembled WGS sequence"/>
</dbReference>
<evidence type="ECO:0000256" key="1">
    <source>
        <dbReference type="ARBA" id="ARBA00006464"/>
    </source>
</evidence>
<organism evidence="4 5">
    <name type="scientific">Aeromicrobium alkaliterrae</name>
    <dbReference type="NCBI Taxonomy" id="302168"/>
    <lineage>
        <taxon>Bacteria</taxon>
        <taxon>Bacillati</taxon>
        <taxon>Actinomycetota</taxon>
        <taxon>Actinomycetes</taxon>
        <taxon>Propionibacteriales</taxon>
        <taxon>Nocardioidaceae</taxon>
        <taxon>Aeromicrobium</taxon>
    </lineage>
</organism>
<protein>
    <recommendedName>
        <fullName evidence="3">Bacterial sugar transferase domain-containing protein</fullName>
    </recommendedName>
</protein>
<keyword evidence="2" id="KW-1133">Transmembrane helix</keyword>
<sequence>MTGVCAEQGLARERHPASRQAPVKRGVDLVLAVILLLLLAPLMLVLALVVRLSDGGPVLFRQVRIGQHGAPITVLKFRTMMVGAEDALVAVRHLDETGDGPLFKVRDDPRVTRAGRFLRRTSLDELPQLVNVVAGSMSMVGPRPALVREVMTYTELERQRLAVRPGITGLWQVSGRSSLGWDDGVGLDLHYVEHRSLRLDLWILLRTVPAVLLARGAY</sequence>
<comment type="similarity">
    <text evidence="1">Belongs to the bacterial sugar transferase family.</text>
</comment>
<dbReference type="InterPro" id="IPR003362">
    <property type="entry name" value="Bact_transf"/>
</dbReference>
<evidence type="ECO:0000256" key="2">
    <source>
        <dbReference type="SAM" id="Phobius"/>
    </source>
</evidence>
<keyword evidence="2" id="KW-0812">Transmembrane</keyword>
<evidence type="ECO:0000259" key="3">
    <source>
        <dbReference type="Pfam" id="PF02397"/>
    </source>
</evidence>
<comment type="caution">
    <text evidence="4">The sequence shown here is derived from an EMBL/GenBank/DDBJ whole genome shotgun (WGS) entry which is preliminary data.</text>
</comment>
<name>A0ABN2JZD9_9ACTN</name>